<feature type="region of interest" description="Disordered" evidence="1">
    <location>
        <begin position="24"/>
        <end position="182"/>
    </location>
</feature>
<feature type="compositionally biased region" description="Low complexity" evidence="1">
    <location>
        <begin position="1042"/>
        <end position="1054"/>
    </location>
</feature>
<organism evidence="2 3">
    <name type="scientific">Pseudozyma flocculosa</name>
    <dbReference type="NCBI Taxonomy" id="84751"/>
    <lineage>
        <taxon>Eukaryota</taxon>
        <taxon>Fungi</taxon>
        <taxon>Dikarya</taxon>
        <taxon>Basidiomycota</taxon>
        <taxon>Ustilaginomycotina</taxon>
        <taxon>Ustilaginomycetes</taxon>
        <taxon>Ustilaginales</taxon>
        <taxon>Ustilaginaceae</taxon>
        <taxon>Pseudozyma</taxon>
    </lineage>
</organism>
<name>A0A5C3F1F0_9BASI</name>
<feature type="compositionally biased region" description="Low complexity" evidence="1">
    <location>
        <begin position="559"/>
        <end position="578"/>
    </location>
</feature>
<reference evidence="2 3" key="1">
    <citation type="submission" date="2018-03" db="EMBL/GenBank/DDBJ databases">
        <authorList>
            <person name="Guldener U."/>
        </authorList>
    </citation>
    <scope>NUCLEOTIDE SEQUENCE [LARGE SCALE GENOMIC DNA]</scope>
    <source>
        <strain evidence="2 3">DAOM196992</strain>
    </source>
</reference>
<feature type="region of interest" description="Disordered" evidence="1">
    <location>
        <begin position="691"/>
        <end position="773"/>
    </location>
</feature>
<gene>
    <name evidence="2" type="ORF">PSFLO_03012</name>
</gene>
<feature type="compositionally biased region" description="Basic and acidic residues" evidence="1">
    <location>
        <begin position="789"/>
        <end position="802"/>
    </location>
</feature>
<feature type="compositionally biased region" description="Low complexity" evidence="1">
    <location>
        <begin position="342"/>
        <end position="357"/>
    </location>
</feature>
<dbReference type="EMBL" id="OOIP01000007">
    <property type="protein sequence ID" value="SPO37537.1"/>
    <property type="molecule type" value="Genomic_DNA"/>
</dbReference>
<feature type="compositionally biased region" description="Basic and acidic residues" evidence="1">
    <location>
        <begin position="1005"/>
        <end position="1017"/>
    </location>
</feature>
<feature type="compositionally biased region" description="Low complexity" evidence="1">
    <location>
        <begin position="868"/>
        <end position="884"/>
    </location>
</feature>
<feature type="compositionally biased region" description="Basic and acidic residues" evidence="1">
    <location>
        <begin position="1066"/>
        <end position="1075"/>
    </location>
</feature>
<feature type="compositionally biased region" description="Polar residues" evidence="1">
    <location>
        <begin position="440"/>
        <end position="456"/>
    </location>
</feature>
<feature type="compositionally biased region" description="Low complexity" evidence="1">
    <location>
        <begin position="1024"/>
        <end position="1034"/>
    </location>
</feature>
<feature type="compositionally biased region" description="Basic and acidic residues" evidence="1">
    <location>
        <begin position="57"/>
        <end position="68"/>
    </location>
</feature>
<dbReference type="Gene3D" id="1.10.238.10">
    <property type="entry name" value="EF-hand"/>
    <property type="match status" value="1"/>
</dbReference>
<feature type="compositionally biased region" description="Polar residues" evidence="1">
    <location>
        <begin position="651"/>
        <end position="669"/>
    </location>
</feature>
<proteinExistence type="predicted"/>
<protein>
    <submittedName>
        <fullName evidence="2">Uncharacterized protein</fullName>
    </submittedName>
</protein>
<feature type="compositionally biased region" description="Basic and acidic residues" evidence="1">
    <location>
        <begin position="601"/>
        <end position="611"/>
    </location>
</feature>
<dbReference type="Proteomes" id="UP000323386">
    <property type="component" value="Unassembled WGS sequence"/>
</dbReference>
<feature type="compositionally biased region" description="Low complexity" evidence="1">
    <location>
        <begin position="162"/>
        <end position="182"/>
    </location>
</feature>
<dbReference type="OrthoDB" id="10045710at2759"/>
<feature type="region of interest" description="Disordered" evidence="1">
    <location>
        <begin position="248"/>
        <end position="675"/>
    </location>
</feature>
<feature type="compositionally biased region" description="Polar residues" evidence="1">
    <location>
        <begin position="587"/>
        <end position="600"/>
    </location>
</feature>
<feature type="compositionally biased region" description="Basic residues" evidence="1">
    <location>
        <begin position="962"/>
        <end position="971"/>
    </location>
</feature>
<feature type="compositionally biased region" description="Pro residues" evidence="1">
    <location>
        <begin position="324"/>
        <end position="341"/>
    </location>
</feature>
<feature type="compositionally biased region" description="Pro residues" evidence="1">
    <location>
        <begin position="358"/>
        <end position="367"/>
    </location>
</feature>
<feature type="compositionally biased region" description="Polar residues" evidence="1">
    <location>
        <begin position="269"/>
        <end position="289"/>
    </location>
</feature>
<feature type="compositionally biased region" description="Gly residues" evidence="1">
    <location>
        <begin position="994"/>
        <end position="1003"/>
    </location>
</feature>
<feature type="compositionally biased region" description="Gly residues" evidence="1">
    <location>
        <begin position="514"/>
        <end position="524"/>
    </location>
</feature>
<feature type="compositionally biased region" description="Polar residues" evidence="1">
    <location>
        <begin position="482"/>
        <end position="494"/>
    </location>
</feature>
<feature type="region of interest" description="Disordered" evidence="1">
    <location>
        <begin position="789"/>
        <end position="900"/>
    </location>
</feature>
<accession>A0A5C3F1F0</accession>
<sequence length="1103" mass="113643">MSGVSPDDGAEPINFRAALAAFEGRPTDASGPQLHAPVASRRSHTNKPNIAVVVSTRDAHEDAAHEPVTRSNSTPKIRGGFNGRSHLAANPFAAAEDEEARQPQDAGLLKAPWPALGSQESDASRLRKTGSGTSLRDLMQKSLPDGQNRSRSKSLAGRSVDGLSLSGRSTPTTSGSGTSSPRLGVRNIIALYGGQGGDPAGGPAAGRAAALSGANGGSDLLYGGGLRTSSPMSISSATSLRTRHMLDASNDDDQYDPLFGHAVMDPRPKSSSGLQSAPVSYPSSPQQTGPGPATAHTPKRGAAPPPFLRTVSSSQIMAGRGGGEPPPRVPARPALQPPSPPRRGSQSSTSSSISVGPRLPPRPPTGNAPPSVSEFGQISDRSSTAEAKAHPALASSDNAGHVSYATYTPGARRQPPAPSPGGHGGETGHPPPALPPRSATVGQNGTSRTDFSNGAGNTAEDGQLSYAVRTRSLGRPVPKSPSLPSSMMASTTPNAKAERPDPPPRPRMLQVDGNAGGFRFGGGASSTPSAPPAPPARGRPPVQTHHRGALGSMGSDPNSSSSSASSPTSTSTTVSSTTRGMSHSHAKSPSNVFTSISLSDDASRDLHHSLESDILQRSTREHPPNGPPSAPAAADGGHRLPPPRNRYGHSVNRSIGSTMGITSSPNLGQASAGKTLWESASSALPLPFKTSAASSASGRALAEGAPSRQQQFVPRPAGANDSMFGARPGESLNGARSNNWPGQLQIRPVQLASPTADRHPPRSTTPADDGARRRYEALFERCLKDQEAARAKQALWDDKEARGFGSARGKRQPSAKSIAAAFEASGARDRAGSQLSTHSAPIEDRDVSSGVGVEAAKGWFEPRSGSQTPTRASVSPPVSRSAPSGPLLATGPDKPTAKLSMGRIRKVWQRSRLPDRVLADIWDAAAAVQKASELGGRTSKGLGKEAFVRAMAAIDAELAQRATRRRSRLLRQRASGAAVGHGAPDQRSKSRLPNGGGGGGGGLYHSDRDGMRARPSKDGMGYGSAASRSSSVHSSHSRRGEPSSPSMSSGLALSHAPRRPVGLSSGRDDQRRSSGESDSITVTGGGGYPRRVPPPPVSRSSDP</sequence>
<evidence type="ECO:0000313" key="2">
    <source>
        <dbReference type="EMBL" id="SPO37537.1"/>
    </source>
</evidence>
<feature type="region of interest" description="Disordered" evidence="1">
    <location>
        <begin position="962"/>
        <end position="1103"/>
    </location>
</feature>
<keyword evidence="3" id="KW-1185">Reference proteome</keyword>
<dbReference type="AlphaFoldDB" id="A0A5C3F1F0"/>
<evidence type="ECO:0000256" key="1">
    <source>
        <dbReference type="SAM" id="MobiDB-lite"/>
    </source>
</evidence>
<evidence type="ECO:0000313" key="3">
    <source>
        <dbReference type="Proteomes" id="UP000323386"/>
    </source>
</evidence>
<feature type="compositionally biased region" description="Pro residues" evidence="1">
    <location>
        <begin position="529"/>
        <end position="538"/>
    </location>
</feature>
<feature type="compositionally biased region" description="Polar residues" evidence="1">
    <location>
        <begin position="368"/>
        <end position="385"/>
    </location>
</feature>
<feature type="compositionally biased region" description="Low complexity" evidence="1">
    <location>
        <begin position="691"/>
        <end position="705"/>
    </location>
</feature>